<reference evidence="1 2" key="1">
    <citation type="submission" date="2015-09" db="EMBL/GenBank/DDBJ databases">
        <authorList>
            <consortium name="Pathogen Informatics"/>
        </authorList>
    </citation>
    <scope>NUCLEOTIDE SEQUENCE [LARGE SCALE GENOMIC DNA]</scope>
    <source>
        <strain evidence="1 2">2789STDY5834841</strain>
    </source>
</reference>
<dbReference type="AlphaFoldDB" id="A0A174F0D1"/>
<organism evidence="1 2">
    <name type="scientific">[Ruminococcus] torques</name>
    <dbReference type="NCBI Taxonomy" id="33039"/>
    <lineage>
        <taxon>Bacteria</taxon>
        <taxon>Bacillati</taxon>
        <taxon>Bacillota</taxon>
        <taxon>Clostridia</taxon>
        <taxon>Lachnospirales</taxon>
        <taxon>Lachnospiraceae</taxon>
        <taxon>Mediterraneibacter</taxon>
    </lineage>
</organism>
<evidence type="ECO:0000313" key="1">
    <source>
        <dbReference type="EMBL" id="CUO43792.1"/>
    </source>
</evidence>
<protein>
    <submittedName>
        <fullName evidence="1">Uncharacterized protein</fullName>
    </submittedName>
</protein>
<evidence type="ECO:0000313" key="2">
    <source>
        <dbReference type="Proteomes" id="UP000095787"/>
    </source>
</evidence>
<accession>A0A174F0D1</accession>
<dbReference type="Proteomes" id="UP000095787">
    <property type="component" value="Unassembled WGS sequence"/>
</dbReference>
<dbReference type="RefSeq" id="WP_009320861.1">
    <property type="nucleotide sequence ID" value="NZ_CYZO01000049.1"/>
</dbReference>
<proteinExistence type="predicted"/>
<sequence>MEQITTICYGKKDTWQSREEAQAFFLKAMAGSEGNEQERYATIYTQLCLGMTECRDEVD</sequence>
<dbReference type="EMBL" id="CYZO01000049">
    <property type="protein sequence ID" value="CUO43792.1"/>
    <property type="molecule type" value="Genomic_DNA"/>
</dbReference>
<name>A0A174F0D1_9FIRM</name>
<gene>
    <name evidence="1" type="ORF">ERS852456_02561</name>
</gene>